<feature type="domain" description="GST C-terminal" evidence="2">
    <location>
        <begin position="91"/>
        <end position="208"/>
    </location>
</feature>
<dbReference type="Gene3D" id="3.40.30.10">
    <property type="entry name" value="Glutaredoxin"/>
    <property type="match status" value="1"/>
</dbReference>
<dbReference type="PROSITE" id="PS50404">
    <property type="entry name" value="GST_NTER"/>
    <property type="match status" value="1"/>
</dbReference>
<dbReference type="InterPro" id="IPR010987">
    <property type="entry name" value="Glutathione-S-Trfase_C-like"/>
</dbReference>
<dbReference type="EMBL" id="UINC01005241">
    <property type="protein sequence ID" value="SVA20046.1"/>
    <property type="molecule type" value="Genomic_DNA"/>
</dbReference>
<dbReference type="SUPFAM" id="SSF52833">
    <property type="entry name" value="Thioredoxin-like"/>
    <property type="match status" value="1"/>
</dbReference>
<dbReference type="SFLD" id="SFLDS00019">
    <property type="entry name" value="Glutathione_Transferase_(cytos"/>
    <property type="match status" value="1"/>
</dbReference>
<dbReference type="InterPro" id="IPR040079">
    <property type="entry name" value="Glutathione_S-Trfase"/>
</dbReference>
<dbReference type="Gene3D" id="1.20.1050.10">
    <property type="match status" value="1"/>
</dbReference>
<evidence type="ECO:0000259" key="2">
    <source>
        <dbReference type="PROSITE" id="PS50405"/>
    </source>
</evidence>
<dbReference type="PANTHER" id="PTHR43968:SF6">
    <property type="entry name" value="GLUTATHIONE S-TRANSFERASE OMEGA"/>
    <property type="match status" value="1"/>
</dbReference>
<name>A0A381TVH8_9ZZZZ</name>
<dbReference type="InterPro" id="IPR004046">
    <property type="entry name" value="GST_C"/>
</dbReference>
<reference evidence="3" key="1">
    <citation type="submission" date="2018-05" db="EMBL/GenBank/DDBJ databases">
        <authorList>
            <person name="Lanie J.A."/>
            <person name="Ng W.-L."/>
            <person name="Kazmierczak K.M."/>
            <person name="Andrzejewski T.M."/>
            <person name="Davidsen T.M."/>
            <person name="Wayne K.J."/>
            <person name="Tettelin H."/>
            <person name="Glass J.I."/>
            <person name="Rusch D."/>
            <person name="Podicherti R."/>
            <person name="Tsui H.-C.T."/>
            <person name="Winkler M.E."/>
        </authorList>
    </citation>
    <scope>NUCLEOTIDE SEQUENCE</scope>
</reference>
<dbReference type="InterPro" id="IPR004045">
    <property type="entry name" value="Glutathione_S-Trfase_N"/>
</dbReference>
<sequence length="210" mass="23803">MLTKPNPASTTLYSAPQELESHAARFIMAHKSIECDVLEVDFDELPEEILDLNPCQSLPTLFDRGMVLYDLGVVMEYLDERFPFPPLLPVDPIEKAEKRLLIYRFTRAPGCWYELVDVILNGNKKDSGAARKALNGNLIELIPLFSHKPFFKSDTMTLIDACLAPIMWRLNLLGITLGDKAKPVSAYANRLFAQEGFQESLTFCEKDFNQ</sequence>
<dbReference type="InterPro" id="IPR036249">
    <property type="entry name" value="Thioredoxin-like_sf"/>
</dbReference>
<dbReference type="PANTHER" id="PTHR43968">
    <property type="match status" value="1"/>
</dbReference>
<evidence type="ECO:0000259" key="1">
    <source>
        <dbReference type="PROSITE" id="PS50404"/>
    </source>
</evidence>
<organism evidence="3">
    <name type="scientific">marine metagenome</name>
    <dbReference type="NCBI Taxonomy" id="408172"/>
    <lineage>
        <taxon>unclassified sequences</taxon>
        <taxon>metagenomes</taxon>
        <taxon>ecological metagenomes</taxon>
    </lineage>
</organism>
<dbReference type="AlphaFoldDB" id="A0A381TVH8"/>
<dbReference type="Pfam" id="PF00043">
    <property type="entry name" value="GST_C"/>
    <property type="match status" value="1"/>
</dbReference>
<dbReference type="InterPro" id="IPR050983">
    <property type="entry name" value="GST_Omega/HSP26"/>
</dbReference>
<gene>
    <name evidence="3" type="ORF">METZ01_LOCUS72900</name>
</gene>
<proteinExistence type="predicted"/>
<evidence type="ECO:0008006" key="4">
    <source>
        <dbReference type="Google" id="ProtNLM"/>
    </source>
</evidence>
<protein>
    <recommendedName>
        <fullName evidence="4">GST N-terminal domain-containing protein</fullName>
    </recommendedName>
</protein>
<dbReference type="InterPro" id="IPR036282">
    <property type="entry name" value="Glutathione-S-Trfase_C_sf"/>
</dbReference>
<accession>A0A381TVH8</accession>
<dbReference type="Pfam" id="PF02798">
    <property type="entry name" value="GST_N"/>
    <property type="match status" value="1"/>
</dbReference>
<dbReference type="PROSITE" id="PS50405">
    <property type="entry name" value="GST_CTER"/>
    <property type="match status" value="1"/>
</dbReference>
<dbReference type="SUPFAM" id="SSF47616">
    <property type="entry name" value="GST C-terminal domain-like"/>
    <property type="match status" value="1"/>
</dbReference>
<evidence type="ECO:0000313" key="3">
    <source>
        <dbReference type="EMBL" id="SVA20046.1"/>
    </source>
</evidence>
<dbReference type="GO" id="GO:0005737">
    <property type="term" value="C:cytoplasm"/>
    <property type="evidence" value="ECO:0007669"/>
    <property type="project" value="TreeGrafter"/>
</dbReference>
<feature type="domain" description="GST N-terminal" evidence="1">
    <location>
        <begin position="8"/>
        <end position="86"/>
    </location>
</feature>